<evidence type="ECO:0000313" key="3">
    <source>
        <dbReference type="EMBL" id="OHV17258.1"/>
    </source>
</evidence>
<protein>
    <recommendedName>
        <fullName evidence="2">UspA domain-containing protein</fullName>
    </recommendedName>
</protein>
<evidence type="ECO:0000259" key="2">
    <source>
        <dbReference type="Pfam" id="PF00582"/>
    </source>
</evidence>
<dbReference type="Pfam" id="PF00582">
    <property type="entry name" value="Usp"/>
    <property type="match status" value="1"/>
</dbReference>
<dbReference type="SUPFAM" id="SSF52402">
    <property type="entry name" value="Adenine nucleotide alpha hydrolases-like"/>
    <property type="match status" value="2"/>
</dbReference>
<comment type="similarity">
    <text evidence="1">Belongs to the universal stress protein A family.</text>
</comment>
<dbReference type="Proteomes" id="UP000180215">
    <property type="component" value="Unassembled WGS sequence"/>
</dbReference>
<dbReference type="PANTHER" id="PTHR46268:SF15">
    <property type="entry name" value="UNIVERSAL STRESS PROTEIN HP_0031"/>
    <property type="match status" value="1"/>
</dbReference>
<dbReference type="CDD" id="cd00293">
    <property type="entry name" value="USP-like"/>
    <property type="match status" value="1"/>
</dbReference>
<dbReference type="PANTHER" id="PTHR46268">
    <property type="entry name" value="STRESS RESPONSE PROTEIN NHAX"/>
    <property type="match status" value="1"/>
</dbReference>
<comment type="caution">
    <text evidence="3">The sequence shown here is derived from an EMBL/GenBank/DDBJ whole genome shotgun (WGS) entry which is preliminary data.</text>
</comment>
<feature type="domain" description="UspA" evidence="2">
    <location>
        <begin position="221"/>
        <end position="265"/>
    </location>
</feature>
<evidence type="ECO:0000256" key="1">
    <source>
        <dbReference type="ARBA" id="ARBA00008791"/>
    </source>
</evidence>
<dbReference type="PRINTS" id="PR01438">
    <property type="entry name" value="UNVRSLSTRESS"/>
</dbReference>
<name>A0A1S1P2Q4_METEX</name>
<dbReference type="AlphaFoldDB" id="A0A1S1P2Q4"/>
<dbReference type="InterPro" id="IPR006015">
    <property type="entry name" value="Universal_stress_UspA"/>
</dbReference>
<dbReference type="EMBL" id="MNAO01000051">
    <property type="protein sequence ID" value="OHV17258.1"/>
    <property type="molecule type" value="Genomic_DNA"/>
</dbReference>
<proteinExistence type="inferred from homology"/>
<sequence length="271" mass="29822">MAFASVMVPLDPGPCSSDRLHLACDLARQFDAFLIGVAAREALPHRFYGRGAYINQSTVDCAGSRLDQELARLGAEFRRACGQRERAEWRVARQDPMTFLTQQARAADLVVLSRYQDEAVEDWCACIEPGEAILRLGRPVLLVPPGIRTLAARRIVVAWKDAREARRTLSDALPFLRTADVVLLVEVADEDDGTIRDVARYLGHQGVSCTLLRRPISSRGIAAEILGVAQSERADLLIAGAYGHTRMRGLIFGSVTQALLERTPVCSLMSH</sequence>
<evidence type="ECO:0000313" key="4">
    <source>
        <dbReference type="Proteomes" id="UP000180215"/>
    </source>
</evidence>
<reference evidence="3 4" key="1">
    <citation type="submission" date="2016-10" db="EMBL/GenBank/DDBJ databases">
        <title>Draft genome sequence of Methylobacterium extorquens CP3, a seed endophyte of Crotalaria pumila with plant growth-promoting and metal tolerance properties.</title>
        <authorList>
            <person name="Sanchez-Lopez A.S."/>
            <person name="Van Hamme J.D."/>
            <person name="Thijs S."/>
            <person name="Mcammond B.M."/>
            <person name="Stevens V."/>
            <person name="Gonzalez-Chavez M.D.C."/>
            <person name="Vangronsveld J."/>
        </authorList>
    </citation>
    <scope>NUCLEOTIDE SEQUENCE [LARGE SCALE GENOMIC DNA]</scope>
    <source>
        <strain evidence="3 4">CP3</strain>
    </source>
</reference>
<gene>
    <name evidence="3" type="ORF">BK022_06780</name>
</gene>
<dbReference type="Gene3D" id="3.40.50.12370">
    <property type="match status" value="1"/>
</dbReference>
<accession>A0A1S1P2Q4</accession>
<organism evidence="3 4">
    <name type="scientific">Methylorubrum extorquens</name>
    <name type="common">Methylobacterium dichloromethanicum</name>
    <name type="synonym">Methylobacterium extorquens</name>
    <dbReference type="NCBI Taxonomy" id="408"/>
    <lineage>
        <taxon>Bacteria</taxon>
        <taxon>Pseudomonadati</taxon>
        <taxon>Pseudomonadota</taxon>
        <taxon>Alphaproteobacteria</taxon>
        <taxon>Hyphomicrobiales</taxon>
        <taxon>Methylobacteriaceae</taxon>
        <taxon>Methylorubrum</taxon>
    </lineage>
</organism>
<dbReference type="InterPro" id="IPR006016">
    <property type="entry name" value="UspA"/>
</dbReference>